<dbReference type="Proteomes" id="UP000663848">
    <property type="component" value="Unassembled WGS sequence"/>
</dbReference>
<protein>
    <submittedName>
        <fullName evidence="1">Uncharacterized protein</fullName>
    </submittedName>
</protein>
<name>A0A822EHN9_9BILA</name>
<dbReference type="EMBL" id="CAJOBR010071835">
    <property type="protein sequence ID" value="CAF5102079.1"/>
    <property type="molecule type" value="Genomic_DNA"/>
</dbReference>
<proteinExistence type="predicted"/>
<evidence type="ECO:0000313" key="2">
    <source>
        <dbReference type="Proteomes" id="UP000663848"/>
    </source>
</evidence>
<accession>A0A822EHN9</accession>
<feature type="non-terminal residue" evidence="1">
    <location>
        <position position="59"/>
    </location>
</feature>
<feature type="non-terminal residue" evidence="1">
    <location>
        <position position="1"/>
    </location>
</feature>
<comment type="caution">
    <text evidence="1">The sequence shown here is derived from an EMBL/GenBank/DDBJ whole genome shotgun (WGS) entry which is preliminary data.</text>
</comment>
<evidence type="ECO:0000313" key="1">
    <source>
        <dbReference type="EMBL" id="CAF5102079.1"/>
    </source>
</evidence>
<sequence length="59" mass="6500">RNLPLADLWSLTENTPGGAILLKAQLLEAAKKLQQKEELDNNTNRRVILQDGSSILSNS</sequence>
<organism evidence="1 2">
    <name type="scientific">Rotaria socialis</name>
    <dbReference type="NCBI Taxonomy" id="392032"/>
    <lineage>
        <taxon>Eukaryota</taxon>
        <taxon>Metazoa</taxon>
        <taxon>Spiralia</taxon>
        <taxon>Gnathifera</taxon>
        <taxon>Rotifera</taxon>
        <taxon>Eurotatoria</taxon>
        <taxon>Bdelloidea</taxon>
        <taxon>Philodinida</taxon>
        <taxon>Philodinidae</taxon>
        <taxon>Rotaria</taxon>
    </lineage>
</organism>
<gene>
    <name evidence="1" type="ORF">QYT958_LOCUS44898</name>
</gene>
<dbReference type="AlphaFoldDB" id="A0A822EHN9"/>
<reference evidence="1" key="1">
    <citation type="submission" date="2021-02" db="EMBL/GenBank/DDBJ databases">
        <authorList>
            <person name="Nowell W R."/>
        </authorList>
    </citation>
    <scope>NUCLEOTIDE SEQUENCE</scope>
</reference>